<evidence type="ECO:0000256" key="1">
    <source>
        <dbReference type="SAM" id="MobiDB-lite"/>
    </source>
</evidence>
<name>A0AAW0DUB8_9AGAR</name>
<feature type="compositionally biased region" description="Basic residues" evidence="1">
    <location>
        <begin position="16"/>
        <end position="26"/>
    </location>
</feature>
<keyword evidence="3" id="KW-1185">Reference proteome</keyword>
<feature type="region of interest" description="Disordered" evidence="1">
    <location>
        <begin position="1"/>
        <end position="39"/>
    </location>
</feature>
<accession>A0AAW0DUB8</accession>
<evidence type="ECO:0000313" key="3">
    <source>
        <dbReference type="Proteomes" id="UP001362999"/>
    </source>
</evidence>
<organism evidence="2 3">
    <name type="scientific">Favolaschia claudopus</name>
    <dbReference type="NCBI Taxonomy" id="2862362"/>
    <lineage>
        <taxon>Eukaryota</taxon>
        <taxon>Fungi</taxon>
        <taxon>Dikarya</taxon>
        <taxon>Basidiomycota</taxon>
        <taxon>Agaricomycotina</taxon>
        <taxon>Agaricomycetes</taxon>
        <taxon>Agaricomycetidae</taxon>
        <taxon>Agaricales</taxon>
        <taxon>Marasmiineae</taxon>
        <taxon>Mycenaceae</taxon>
        <taxon>Favolaschia</taxon>
    </lineage>
</organism>
<dbReference type="Proteomes" id="UP001362999">
    <property type="component" value="Unassembled WGS sequence"/>
</dbReference>
<reference evidence="2 3" key="1">
    <citation type="journal article" date="2024" name="J Genomics">
        <title>Draft genome sequencing and assembly of Favolaschia claudopus CIRM-BRFM 2984 isolated from oak limbs.</title>
        <authorList>
            <person name="Navarro D."/>
            <person name="Drula E."/>
            <person name="Chaduli D."/>
            <person name="Cazenave R."/>
            <person name="Ahrendt S."/>
            <person name="Wang J."/>
            <person name="Lipzen A."/>
            <person name="Daum C."/>
            <person name="Barry K."/>
            <person name="Grigoriev I.V."/>
            <person name="Favel A."/>
            <person name="Rosso M.N."/>
            <person name="Martin F."/>
        </authorList>
    </citation>
    <scope>NUCLEOTIDE SEQUENCE [LARGE SCALE GENOMIC DNA]</scope>
    <source>
        <strain evidence="2 3">CIRM-BRFM 2984</strain>
    </source>
</reference>
<comment type="caution">
    <text evidence="2">The sequence shown here is derived from an EMBL/GenBank/DDBJ whole genome shotgun (WGS) entry which is preliminary data.</text>
</comment>
<proteinExistence type="predicted"/>
<sequence length="419" mass="47543">MASATPAHPVADSNRSKHRSGKKRGRRPDDHQHRRLVPRSDVVGTSTFSLVEHASFSSTGNQGAQPPREARTEIIRLFHEQPRARSLHPIIRQFRPIPYTKDGMRKEKATFLVDKKGQIFFFRSYRARWLMQRSNELEHAFRVLLRDDLTNDLSDGLRAKHAGGARGSHLPIIIGYHRQSAKAPVLAGWHSKHAIRVQEFLALSIVQDIIRWVASVVQIVFPGVAARFHADAKWHEQKYGIKPAFGLFWNFCHNAWFPGQKRIHCDPHADMKNQIGVCVLVIYVLAGFEFDDDVYTWLVIWEAGVVVQLPPWTLAMYPSSLFFHFNIDVDEIEFVSTKGPVFPTPSNSTPLRHGSDEGRGSMVFFNQSTMCTGSSTGYATLKEARAHGHSGAIDITLTCQEAFERYLELRPMELADLQQ</sequence>
<dbReference type="AlphaFoldDB" id="A0AAW0DUB8"/>
<gene>
    <name evidence="2" type="ORF">R3P38DRAFT_2499959</name>
</gene>
<protein>
    <submittedName>
        <fullName evidence="2">Uncharacterized protein</fullName>
    </submittedName>
</protein>
<evidence type="ECO:0000313" key="2">
    <source>
        <dbReference type="EMBL" id="KAK7054082.1"/>
    </source>
</evidence>
<dbReference type="EMBL" id="JAWWNJ010000006">
    <property type="protein sequence ID" value="KAK7054082.1"/>
    <property type="molecule type" value="Genomic_DNA"/>
</dbReference>